<dbReference type="GO" id="GO:1990116">
    <property type="term" value="P:ribosome-associated ubiquitin-dependent protein catabolic process"/>
    <property type="evidence" value="ECO:0007669"/>
    <property type="project" value="InterPro"/>
</dbReference>
<dbReference type="GO" id="GO:1990112">
    <property type="term" value="C:RQC complex"/>
    <property type="evidence" value="ECO:0007669"/>
    <property type="project" value="InterPro"/>
</dbReference>
<proteinExistence type="predicted"/>
<dbReference type="InterPro" id="IPR054477">
    <property type="entry name" value="LTN1_E3_ligase_6th"/>
</dbReference>
<feature type="compositionally biased region" description="Basic and acidic residues" evidence="1">
    <location>
        <begin position="210"/>
        <end position="234"/>
    </location>
</feature>
<feature type="domain" description="E3 ubiquitin-protein ligase listerin N-terminal" evidence="2">
    <location>
        <begin position="714"/>
        <end position="753"/>
    </location>
</feature>
<dbReference type="PANTHER" id="PTHR12389:SF0">
    <property type="entry name" value="E3 UBIQUITIN-PROTEIN LIGASE LISTERIN"/>
    <property type="match status" value="1"/>
</dbReference>
<dbReference type="Pfam" id="PF23009">
    <property type="entry name" value="UBC_like"/>
    <property type="match status" value="1"/>
</dbReference>
<feature type="domain" description="E3 ubiquitin-protein ligase listerin N-terminal" evidence="2">
    <location>
        <begin position="899"/>
        <end position="1117"/>
    </location>
</feature>
<feature type="compositionally biased region" description="Low complexity" evidence="1">
    <location>
        <begin position="14"/>
        <end position="26"/>
    </location>
</feature>
<evidence type="ECO:0000259" key="4">
    <source>
        <dbReference type="Pfam" id="PF23009"/>
    </source>
</evidence>
<feature type="compositionally biased region" description="Basic and acidic residues" evidence="1">
    <location>
        <begin position="1"/>
        <end position="10"/>
    </location>
</feature>
<evidence type="ECO:0000256" key="1">
    <source>
        <dbReference type="SAM" id="MobiDB-lite"/>
    </source>
</evidence>
<dbReference type="Proteomes" id="UP000734854">
    <property type="component" value="Unassembled WGS sequence"/>
</dbReference>
<feature type="domain" description="E3 ubiquitin-protein ligase listerin N-terminal" evidence="2">
    <location>
        <begin position="59"/>
        <end position="132"/>
    </location>
</feature>
<dbReference type="InterPro" id="IPR039795">
    <property type="entry name" value="LTN1/Rkr1"/>
</dbReference>
<accession>A0A8J5H151</accession>
<feature type="compositionally biased region" description="Polar residues" evidence="1">
    <location>
        <begin position="1212"/>
        <end position="1225"/>
    </location>
</feature>
<dbReference type="GO" id="GO:0005829">
    <property type="term" value="C:cytosol"/>
    <property type="evidence" value="ECO:0007669"/>
    <property type="project" value="TreeGrafter"/>
</dbReference>
<dbReference type="Pfam" id="PF22958">
    <property type="entry name" value="Ltn1_1st"/>
    <property type="match status" value="3"/>
</dbReference>
<evidence type="ECO:0000259" key="3">
    <source>
        <dbReference type="Pfam" id="PF22999"/>
    </source>
</evidence>
<dbReference type="GO" id="GO:0061630">
    <property type="term" value="F:ubiquitin protein ligase activity"/>
    <property type="evidence" value="ECO:0007669"/>
    <property type="project" value="InterPro"/>
</dbReference>
<dbReference type="EMBL" id="JACMSC010000007">
    <property type="protein sequence ID" value="KAG6513299.1"/>
    <property type="molecule type" value="Genomic_DNA"/>
</dbReference>
<name>A0A8J5H151_ZINOF</name>
<feature type="region of interest" description="Disordered" evidence="1">
    <location>
        <begin position="1211"/>
        <end position="1235"/>
    </location>
</feature>
<comment type="caution">
    <text evidence="5">The sequence shown here is derived from an EMBL/GenBank/DDBJ whole genome shotgun (WGS) entry which is preliminary data.</text>
</comment>
<evidence type="ECO:0000313" key="6">
    <source>
        <dbReference type="Proteomes" id="UP000734854"/>
    </source>
</evidence>
<dbReference type="GO" id="GO:0072344">
    <property type="term" value="P:rescue of stalled ribosome"/>
    <property type="evidence" value="ECO:0007669"/>
    <property type="project" value="TreeGrafter"/>
</dbReference>
<gene>
    <name evidence="5" type="ORF">ZIOFF_023623</name>
</gene>
<organism evidence="5 6">
    <name type="scientific">Zingiber officinale</name>
    <name type="common">Ginger</name>
    <name type="synonym">Amomum zingiber</name>
    <dbReference type="NCBI Taxonomy" id="94328"/>
    <lineage>
        <taxon>Eukaryota</taxon>
        <taxon>Viridiplantae</taxon>
        <taxon>Streptophyta</taxon>
        <taxon>Embryophyta</taxon>
        <taxon>Tracheophyta</taxon>
        <taxon>Spermatophyta</taxon>
        <taxon>Magnoliopsida</taxon>
        <taxon>Liliopsida</taxon>
        <taxon>Zingiberales</taxon>
        <taxon>Zingiberaceae</taxon>
        <taxon>Zingiber</taxon>
    </lineage>
</organism>
<feature type="compositionally biased region" description="Basic and acidic residues" evidence="1">
    <location>
        <begin position="242"/>
        <end position="282"/>
    </location>
</feature>
<feature type="domain" description="E3 ubiquitin-protein ligase listerin HEAT repeat region" evidence="3">
    <location>
        <begin position="2237"/>
        <end position="2485"/>
    </location>
</feature>
<feature type="region of interest" description="Disordered" evidence="1">
    <location>
        <begin position="430"/>
        <end position="451"/>
    </location>
</feature>
<dbReference type="Pfam" id="PF22999">
    <property type="entry name" value="LTN1_E3_ligase_6th"/>
    <property type="match status" value="1"/>
</dbReference>
<protein>
    <submittedName>
        <fullName evidence="5">Uncharacterized protein</fullName>
    </submittedName>
</protein>
<keyword evidence="6" id="KW-1185">Reference proteome</keyword>
<dbReference type="PANTHER" id="PTHR12389">
    <property type="entry name" value="ZINC FINGER PROTEIN 294"/>
    <property type="match status" value="1"/>
</dbReference>
<reference evidence="5 6" key="1">
    <citation type="submission" date="2020-08" db="EMBL/GenBank/DDBJ databases">
        <title>Plant Genome Project.</title>
        <authorList>
            <person name="Zhang R.-G."/>
        </authorList>
    </citation>
    <scope>NUCLEOTIDE SEQUENCE [LARGE SCALE GENOMIC DNA]</scope>
    <source>
        <tissue evidence="5">Rhizome</tissue>
    </source>
</reference>
<dbReference type="GO" id="GO:0043023">
    <property type="term" value="F:ribosomal large subunit binding"/>
    <property type="evidence" value="ECO:0007669"/>
    <property type="project" value="TreeGrafter"/>
</dbReference>
<feature type="region of interest" description="Disordered" evidence="1">
    <location>
        <begin position="348"/>
        <end position="367"/>
    </location>
</feature>
<feature type="domain" description="E3 ubiquitin-protein ligase listerin ubiquitin conjugating" evidence="4">
    <location>
        <begin position="2495"/>
        <end position="2560"/>
    </location>
</feature>
<feature type="region of interest" description="Disordered" evidence="1">
    <location>
        <begin position="187"/>
        <end position="307"/>
    </location>
</feature>
<feature type="region of interest" description="Disordered" evidence="1">
    <location>
        <begin position="1"/>
        <end position="26"/>
    </location>
</feature>
<dbReference type="InterPro" id="IPR054476">
    <property type="entry name" value="Ltn1_N"/>
</dbReference>
<dbReference type="InterPro" id="IPR054478">
    <property type="entry name" value="LTN1_UBC"/>
</dbReference>
<evidence type="ECO:0000313" key="5">
    <source>
        <dbReference type="EMBL" id="KAG6513299.1"/>
    </source>
</evidence>
<evidence type="ECO:0000259" key="2">
    <source>
        <dbReference type="Pfam" id="PF22958"/>
    </source>
</evidence>
<sequence length="2563" mass="287682">MGKPKGDGARSKSRPSSSSSAASLLPSGVSTVGFGGYLGSSRVDSSSLAEDSVAFLDVDSEMTQHLKRLGRKDPTTKLKALTTLAVLFKEKPTEELVQIIPQWAFEYRKLLHDFNREARRATHDTMTALVMAIRPIVLILRWSATTLGVQISFFRSLTHGLHQDHKSWPRNWQSNWPTQKVYLDGRMSEGKESTMEKYPFGKGREKKKKEREENELRSAGSRAEDAASEKDGTGREPTGSVRPKDERAAEEYTGGQEERARRSRDEKPGRKPARGEGRKLDSGEPYFGWPQSPKQSEPRKKKRSQKELEKLAGGAFNEVLKVPALPAVLRAPSLLDKVLSIPLLEAPSTSLDTKPRSPPQPRPARTLYLSTSGQKNEDSHSFSISQFLVDFLVCKKASPPTVKEIHSAFFHSPWINNLLGRNSPLPSCRPSCTNREINPSGKKGRGRRSRSLLPLTLQASTSTIPPFLASPRFTSIILSATTIVPLSLLRSLPLHLRCATGCADEEEADKEVLSVRTKQTSRLNWVCRAGTLQLMLVIDREGMSLLASAMRGRHLSCLRDAVRGRRRSCSRDAVRGRPLLSMNVSDLAGPVEQSRRQLPRLRPFRARPLCELHISLAIIFEFRVPESTPGAWTSSGCPDPFQALGPTFSAPYFLQNKVEPMPTVSSSENVSSPTHLRRSYLLPDRSSRPTGLLLSARGFRSSYWTPAPRSVQISTRKGLAPHLKSLMGPWWFSQFDPVPEVSLAARLSLENVLHVPPLTADMGRGDESDALPGPHNALGHITGLGRRVQAYCQAQTTHPGLRNASGLVVGPSDASGPIAVNRFTNPLLPISTAMGHRSQYALQAYHRFPSDFITQVVEHLNGNDCRKIVWGTVEQFGGSKKETRITSSFYILPPLLSSRAAFPMQERRLDALMFCVNEIFLYLDENLKLTPQTMFDKAIPADELEDMHQRAISSSLLAIATLIDILLVVKMPNSDNGNCSPEQKLVSRARTAAVSSVENLLAMHKCFLQHMKSKHPSVRTATYSIIASIIKNIPHVLNEENVKVLSTAILGVLQEKDASCHSSMWDMLLLFSKKIPNGWSYCNTQKVVLNRFWHFLRNGCHGSQQVSYPVLVLFLDSIPTDVNLGEQFVDYFFQNLWAGRYSSCHSLADSKALFGAFKECFLWVLHHVSRYCKTTDDQSELPIKLINDIFVELLLNDYLLSASVKKRDESSQARSDISTDGGSSLSHERPQQRVNSSHQAFFTEELLRCIIGILLEISQEDQNLTCVFCTSFQKDCLEIIREGDSLQNFPECIERIVRFFLAIDKCILLKGHDWPLHFLGRPLFFTTFPVIKSMILFEVLFTVVSHYLEQDSIFSKDNIQLLYQNSKDSLDAVKLLSILVEIFGPDQIFSEFDSPNAMDIETKTKHFFHTFNNDFIPWCLEGVVITYCVDDTKFTETSDNISNIQVLAILIGKVRERIRSKKLGRLRKFGLSPEHWHHDLLNSSAISFAHQTSMINCHAQFLCSMLNESEPDLGSDHNDFLKLQEASFSMKVAMAQFSFEVLKGSIFCLKIIDDSCTLVSSLLATLFVLDWENCMMALTCTNDKFDCSKYAGDIDNSLLETEVLGNEEQVDAKLALGRKFCAYRRKITPNFLKNTSRETQSRFQNILVKIVRFALLDSDDLVSPKESISFCEWVLDMAEIICDTRKEMQILLDQLFQEGKSWPFWVKSLIDSGNRVATFQRETASLSVNVRILLYSVKRLSEFPPDQEHHNHSFVAFADKLVSRLGVDVVIAGLTEISIGSSRIEVVSGFSSPYKREWLAAEIISSWEWQVSNATEAFLPLLSKYARTETSTLEANILFSIINTLIDGAITHETHDHWASFDSWRVLHDEFDKINDPFLRGLVSLLSTLFVKEKVWGKCEAIQLFKQLMDKLYVGTSVVQYCLRILPFILSIIIPSALENSESDGTTEEILKDSLHENPTRKYVMSWLENSLSFPSIISAKTEQDVEEWIQAVISCYPLRTTMETGKFEVSLLRNVSNEEATLLLSLFRKQVCFNDASAATNQKQIILGKLIAVSVGYCWQKFDKDDWSFVLDNSHRWLESSVLLLEEITDSIDDAIVNHTIINGLECTQKKLEISLQNYDPWIFHLSTAALVTLCLLSQPEEHEKTDSTEALHHIKLGKWAAMKDQTMASILRLFFATGASEAIANSCNGNLSNVVASSRLMQSHFWGMIASFVWNSPKLVRSAAVESMKLWGLSKDSISSLYAILFSSRPISSLQFAAYCLLSSEPLCHLSVASEGSLEGEGSSFMESELSLDVESSSEETFCLRDEISFLIQRQSADLPEMDLISQERVNVFIAWALLLSCLNSFSPSSKAREKMVQYIQDSVSSTILDCIFQHIPLKSGANNVKKKEIELAVEASNAANAARHSITTCSLELYVQSLWPVRIDTMASLAGSIYGMMIHLLPSYVRNWFSSLRDRSLSSAVESFTKAWCSPPLLLDELSQVKETVFADDNFSVSVNRSASEIIATYKKEETGMDLVIHLPSSYPLRPVDVECARSLGISEVKQRKWLLSLTAFVRNQVLC</sequence>